<dbReference type="EMBL" id="AWNI01000022">
    <property type="protein sequence ID" value="ETS60959.1"/>
    <property type="molecule type" value="Genomic_DNA"/>
</dbReference>
<keyword evidence="2" id="KW-1185">Reference proteome</keyword>
<proteinExistence type="predicted"/>
<comment type="caution">
    <text evidence="1">The sequence shown here is derived from an EMBL/GenBank/DDBJ whole genome shotgun (WGS) entry which is preliminary data.</text>
</comment>
<accession>W3VHB2</accession>
<dbReference type="Proteomes" id="UP000019462">
    <property type="component" value="Unassembled WGS sequence"/>
</dbReference>
<protein>
    <submittedName>
        <fullName evidence="1">Uncharacterized protein</fullName>
    </submittedName>
</protein>
<gene>
    <name evidence="1" type="ORF">PaG_04888</name>
</gene>
<evidence type="ECO:0000313" key="2">
    <source>
        <dbReference type="Proteomes" id="UP000019462"/>
    </source>
</evidence>
<dbReference type="AlphaFoldDB" id="W3VHB2"/>
<dbReference type="OrthoDB" id="10551774at2759"/>
<organism evidence="1 2">
    <name type="scientific">Moesziomyces aphidis</name>
    <name type="common">Pseudozyma aphidis</name>
    <dbReference type="NCBI Taxonomy" id="84754"/>
    <lineage>
        <taxon>Eukaryota</taxon>
        <taxon>Fungi</taxon>
        <taxon>Dikarya</taxon>
        <taxon>Basidiomycota</taxon>
        <taxon>Ustilaginomycotina</taxon>
        <taxon>Ustilaginomycetes</taxon>
        <taxon>Ustilaginales</taxon>
        <taxon>Ustilaginaceae</taxon>
        <taxon>Moesziomyces</taxon>
    </lineage>
</organism>
<dbReference type="HOGENOM" id="CLU_2400623_0_0_1"/>
<reference evidence="1 2" key="1">
    <citation type="journal article" date="2014" name="Genome Announc.">
        <title>Genome sequence of the basidiomycetous fungus Pseudozyma aphidis DSM70725, an efficient producer of biosurfactant mannosylerythritol lipids.</title>
        <authorList>
            <person name="Lorenz S."/>
            <person name="Guenther M."/>
            <person name="Grumaz C."/>
            <person name="Rupp S."/>
            <person name="Zibek S."/>
            <person name="Sohn K."/>
        </authorList>
    </citation>
    <scope>NUCLEOTIDE SEQUENCE [LARGE SCALE GENOMIC DNA]</scope>
    <source>
        <strain evidence="2">ATCC 32657 / CBS 517.83 / DSM 70725 / JCM 10318 / NBRC 10182 / NRRL Y-7954 / St-0401</strain>
    </source>
</reference>
<sequence>MRASKPILLANAQLRIKLAWFEIGSGALLPFRTGYLRPANWHLALQLFMLSPHFASVAQSDYVGSEFDNVTSQASCVSKMRMSTKVEAPPHAE</sequence>
<name>W3VHB2_MOEAP</name>
<evidence type="ECO:0000313" key="1">
    <source>
        <dbReference type="EMBL" id="ETS60959.1"/>
    </source>
</evidence>